<dbReference type="Proteomes" id="UP000618579">
    <property type="component" value="Unassembled WGS sequence"/>
</dbReference>
<dbReference type="PROSITE" id="PS51186">
    <property type="entry name" value="GNAT"/>
    <property type="match status" value="1"/>
</dbReference>
<dbReference type="InterPro" id="IPR051556">
    <property type="entry name" value="N-term/lysine_N-AcTrnsfr"/>
</dbReference>
<dbReference type="CDD" id="cd04301">
    <property type="entry name" value="NAT_SF"/>
    <property type="match status" value="1"/>
</dbReference>
<keyword evidence="2" id="KW-0012">Acyltransferase</keyword>
<dbReference type="Pfam" id="PF00583">
    <property type="entry name" value="Acetyltransf_1"/>
    <property type="match status" value="1"/>
</dbReference>
<accession>A0ABX1ZF58</accession>
<evidence type="ECO:0000256" key="2">
    <source>
        <dbReference type="ARBA" id="ARBA00023315"/>
    </source>
</evidence>
<protein>
    <submittedName>
        <fullName evidence="4">GNAT family N-acetyltransferase</fullName>
    </submittedName>
</protein>
<reference evidence="4 5" key="1">
    <citation type="submission" date="2019-10" db="EMBL/GenBank/DDBJ databases">
        <title>Description of Paenibacillus pedi sp. nov.</title>
        <authorList>
            <person name="Carlier A."/>
            <person name="Qi S."/>
        </authorList>
    </citation>
    <scope>NUCLEOTIDE SEQUENCE [LARGE SCALE GENOMIC DNA]</scope>
    <source>
        <strain evidence="4 5">LMG 31457</strain>
    </source>
</reference>
<dbReference type="InterPro" id="IPR000182">
    <property type="entry name" value="GNAT_dom"/>
</dbReference>
<organism evidence="4 5">
    <name type="scientific">Paenibacillus planticolens</name>
    <dbReference type="NCBI Taxonomy" id="2654976"/>
    <lineage>
        <taxon>Bacteria</taxon>
        <taxon>Bacillati</taxon>
        <taxon>Bacillota</taxon>
        <taxon>Bacilli</taxon>
        <taxon>Bacillales</taxon>
        <taxon>Paenibacillaceae</taxon>
        <taxon>Paenibacillus</taxon>
    </lineage>
</organism>
<name>A0ABX1ZF58_9BACL</name>
<proteinExistence type="predicted"/>
<sequence>MTIIIKNCTIKDLVLLQEIGLETYNETFKNDNSPENMNVYLEKAFNLKQLEKELSNLSSEFYFIYSNEEIAGYLKLNINEAQTERMGNDSLEIERIYIRKKFHKQGLGKYLINKAIEIAKERKKEKIWLGVWEKNESAIAFYTKMGFAQTGAHTFFMGDDEQIDFIMTKTLI</sequence>
<keyword evidence="1" id="KW-0808">Transferase</keyword>
<feature type="domain" description="N-acetyltransferase" evidence="3">
    <location>
        <begin position="3"/>
        <end position="172"/>
    </location>
</feature>
<keyword evidence="5" id="KW-1185">Reference proteome</keyword>
<dbReference type="SUPFAM" id="SSF55729">
    <property type="entry name" value="Acyl-CoA N-acyltransferases (Nat)"/>
    <property type="match status" value="1"/>
</dbReference>
<evidence type="ECO:0000313" key="4">
    <source>
        <dbReference type="EMBL" id="NOU98725.1"/>
    </source>
</evidence>
<comment type="caution">
    <text evidence="4">The sequence shown here is derived from an EMBL/GenBank/DDBJ whole genome shotgun (WGS) entry which is preliminary data.</text>
</comment>
<dbReference type="PANTHER" id="PTHR42919:SF8">
    <property type="entry name" value="N-ALPHA-ACETYLTRANSFERASE 50"/>
    <property type="match status" value="1"/>
</dbReference>
<evidence type="ECO:0000313" key="5">
    <source>
        <dbReference type="Proteomes" id="UP000618579"/>
    </source>
</evidence>
<evidence type="ECO:0000256" key="1">
    <source>
        <dbReference type="ARBA" id="ARBA00022679"/>
    </source>
</evidence>
<dbReference type="InterPro" id="IPR016181">
    <property type="entry name" value="Acyl_CoA_acyltransferase"/>
</dbReference>
<dbReference type="Gene3D" id="3.40.630.30">
    <property type="match status" value="1"/>
</dbReference>
<dbReference type="EMBL" id="WHNZ01000007">
    <property type="protein sequence ID" value="NOU98725.1"/>
    <property type="molecule type" value="Genomic_DNA"/>
</dbReference>
<evidence type="ECO:0000259" key="3">
    <source>
        <dbReference type="PROSITE" id="PS51186"/>
    </source>
</evidence>
<dbReference type="RefSeq" id="WP_171681606.1">
    <property type="nucleotide sequence ID" value="NZ_WHNZ01000007.1"/>
</dbReference>
<gene>
    <name evidence="4" type="ORF">GC097_01630</name>
</gene>
<dbReference type="PANTHER" id="PTHR42919">
    <property type="entry name" value="N-ALPHA-ACETYLTRANSFERASE"/>
    <property type="match status" value="1"/>
</dbReference>